<comment type="caution">
    <text evidence="2">The sequence shown here is derived from an EMBL/GenBank/DDBJ whole genome shotgun (WGS) entry which is preliminary data.</text>
</comment>
<dbReference type="AlphaFoldDB" id="A0A939P8A2"/>
<gene>
    <name evidence="2" type="ORF">J4573_08570</name>
</gene>
<accession>A0A939P8A2</accession>
<feature type="region of interest" description="Disordered" evidence="1">
    <location>
        <begin position="205"/>
        <end position="289"/>
    </location>
</feature>
<keyword evidence="3" id="KW-1185">Reference proteome</keyword>
<protein>
    <submittedName>
        <fullName evidence="2">Uncharacterized protein</fullName>
    </submittedName>
</protein>
<reference evidence="2" key="1">
    <citation type="submission" date="2021-03" db="EMBL/GenBank/DDBJ databases">
        <authorList>
            <person name="Kanchanasin P."/>
            <person name="Saeng-In P."/>
            <person name="Phongsopitanun W."/>
            <person name="Yuki M."/>
            <person name="Kudo T."/>
            <person name="Ohkuma M."/>
            <person name="Tanasupawat S."/>
        </authorList>
    </citation>
    <scope>NUCLEOTIDE SEQUENCE</scope>
    <source>
        <strain evidence="2">GKU 128</strain>
    </source>
</reference>
<evidence type="ECO:0000256" key="1">
    <source>
        <dbReference type="SAM" id="MobiDB-lite"/>
    </source>
</evidence>
<evidence type="ECO:0000313" key="3">
    <source>
        <dbReference type="Proteomes" id="UP000669179"/>
    </source>
</evidence>
<dbReference type="RefSeq" id="WP_208254739.1">
    <property type="nucleotide sequence ID" value="NZ_JAGEOJ010000003.1"/>
</dbReference>
<evidence type="ECO:0000313" key="2">
    <source>
        <dbReference type="EMBL" id="MBO2447137.1"/>
    </source>
</evidence>
<organism evidence="2 3">
    <name type="scientific">Actinomadura barringtoniae</name>
    <dbReference type="NCBI Taxonomy" id="1427535"/>
    <lineage>
        <taxon>Bacteria</taxon>
        <taxon>Bacillati</taxon>
        <taxon>Actinomycetota</taxon>
        <taxon>Actinomycetes</taxon>
        <taxon>Streptosporangiales</taxon>
        <taxon>Thermomonosporaceae</taxon>
        <taxon>Actinomadura</taxon>
    </lineage>
</organism>
<name>A0A939P8A2_9ACTN</name>
<dbReference type="EMBL" id="JAGEOJ010000003">
    <property type="protein sequence ID" value="MBO2447137.1"/>
    <property type="molecule type" value="Genomic_DNA"/>
</dbReference>
<proteinExistence type="predicted"/>
<dbReference type="Proteomes" id="UP000669179">
    <property type="component" value="Unassembled WGS sequence"/>
</dbReference>
<sequence length="289" mass="30584">MTDHNAMTRRIANANRAITAYEGAAFPDAPSLLPGDPTYINAVLGALLCDLEHYADLHGIDFAAASATGRAAHDDEVAEQARYQVGDQVRLRRTGGECGTITGLKAEPGSEPTYLVEIPGVPYLVAEPALRLEPAPPFPRVTTQLGEATRADQAEKTLIKLVARNRGLDPAAEAALRADCTRLVDALSTWSGTSQRELLHELGTGLAERITGRPARRTSGTRQEPDQPNPAAQAQPVRHAEAAHLASLDFPNDIADGVPSDGVSGPAPRSAGPKQTSHSRPCPEPSHAL</sequence>